<reference evidence="3" key="1">
    <citation type="journal article" date="2014" name="Int. J. Syst. Evol. Microbiol.">
        <title>Complete genome sequence of Corynebacterium casei LMG S-19264T (=DSM 44701T), isolated from a smear-ripened cheese.</title>
        <authorList>
            <consortium name="US DOE Joint Genome Institute (JGI-PGF)"/>
            <person name="Walter F."/>
            <person name="Albersmeier A."/>
            <person name="Kalinowski J."/>
            <person name="Ruckert C."/>
        </authorList>
    </citation>
    <scope>NUCLEOTIDE SEQUENCE</scope>
    <source>
        <strain evidence="3">CGMCC 1.14984</strain>
    </source>
</reference>
<evidence type="ECO:0000313" key="4">
    <source>
        <dbReference type="EMBL" id="NHK26448.1"/>
    </source>
</evidence>
<dbReference type="Gene3D" id="3.20.20.140">
    <property type="entry name" value="Metal-dependent hydrolases"/>
    <property type="match status" value="1"/>
</dbReference>
<dbReference type="Gene3D" id="3.30.1490.130">
    <property type="entry name" value="D-aminoacylase. Domain 3"/>
    <property type="match status" value="1"/>
</dbReference>
<gene>
    <name evidence="4" type="ORF">FF098_000840</name>
    <name evidence="3" type="ORF">GCM10011355_01690</name>
</gene>
<dbReference type="SUPFAM" id="SSF51338">
    <property type="entry name" value="Composite domain of metallo-dependent hydrolases"/>
    <property type="match status" value="1"/>
</dbReference>
<dbReference type="InterPro" id="IPR050378">
    <property type="entry name" value="Metallo-dep_Hydrolases_sf"/>
</dbReference>
<dbReference type="Pfam" id="PF07969">
    <property type="entry name" value="Amidohydro_3"/>
    <property type="match status" value="1"/>
</dbReference>
<dbReference type="PROSITE" id="PS51257">
    <property type="entry name" value="PROKAR_LIPOPROTEIN"/>
    <property type="match status" value="1"/>
</dbReference>
<name>A0A8J3EQ14_9PROT</name>
<dbReference type="EMBL" id="VCJR02000001">
    <property type="protein sequence ID" value="NHK26448.1"/>
    <property type="molecule type" value="Genomic_DNA"/>
</dbReference>
<dbReference type="Gene3D" id="2.30.40.10">
    <property type="entry name" value="Urease, subunit C, domain 1"/>
    <property type="match status" value="1"/>
</dbReference>
<dbReference type="InterPro" id="IPR023100">
    <property type="entry name" value="D-aminoacylase_insert_dom_sf"/>
</dbReference>
<dbReference type="AlphaFoldDB" id="A0A8J3EQ14"/>
<dbReference type="GO" id="GO:0016811">
    <property type="term" value="F:hydrolase activity, acting on carbon-nitrogen (but not peptide) bonds, in linear amides"/>
    <property type="evidence" value="ECO:0007669"/>
    <property type="project" value="InterPro"/>
</dbReference>
<evidence type="ECO:0000313" key="6">
    <source>
        <dbReference type="Proteomes" id="UP000818603"/>
    </source>
</evidence>
<dbReference type="InterPro" id="IPR013108">
    <property type="entry name" value="Amidohydro_3"/>
</dbReference>
<reference evidence="4 6" key="2">
    <citation type="submission" date="2020-02" db="EMBL/GenBank/DDBJ databases">
        <title>Genome sequence of Parvularcula flava strain NH6-79.</title>
        <authorList>
            <person name="Abdul Karim M.H."/>
            <person name="Lam M.Q."/>
            <person name="Chen S.J."/>
            <person name="Yahya A."/>
            <person name="Shahir S."/>
            <person name="Shamsir M.S."/>
            <person name="Chong C.S."/>
        </authorList>
    </citation>
    <scope>NUCLEOTIDE SEQUENCE [LARGE SCALE GENOMIC DNA]</scope>
    <source>
        <strain evidence="4 6">NH6-79</strain>
    </source>
</reference>
<evidence type="ECO:0000256" key="1">
    <source>
        <dbReference type="SAM" id="SignalP"/>
    </source>
</evidence>
<keyword evidence="6" id="KW-1185">Reference proteome</keyword>
<evidence type="ECO:0000259" key="2">
    <source>
        <dbReference type="Pfam" id="PF07969"/>
    </source>
</evidence>
<dbReference type="InterPro" id="IPR032466">
    <property type="entry name" value="Metal_Hydrolase"/>
</dbReference>
<accession>A0A8J3EQ14</accession>
<reference evidence="3" key="3">
    <citation type="submission" date="2020-09" db="EMBL/GenBank/DDBJ databases">
        <authorList>
            <person name="Sun Q."/>
            <person name="Zhou Y."/>
        </authorList>
    </citation>
    <scope>NUCLEOTIDE SEQUENCE</scope>
    <source>
        <strain evidence="3">CGMCC 1.14984</strain>
    </source>
</reference>
<feature type="chain" id="PRO_5035166707" evidence="1">
    <location>
        <begin position="18"/>
        <end position="515"/>
    </location>
</feature>
<dbReference type="NCBIfam" id="NF006560">
    <property type="entry name" value="PRK09061.1"/>
    <property type="match status" value="1"/>
</dbReference>
<evidence type="ECO:0000313" key="5">
    <source>
        <dbReference type="Proteomes" id="UP000621856"/>
    </source>
</evidence>
<sequence length="515" mass="55027">MKILIHTAIAWAITALAAACAQPYDIVLTGGRVIDPETGLDAVRNVAINGDRIAVISEEALDGETVLDVSGSIVAPGFIDLHAHGQNIPAARMKALDGVTTALELESGVLPVAQFYDDIAAEGRPINYGAAAGWAHARIAVLEDVDPAANVEWFLEQFSLPDWQKTIADEDMTAAILTRLEEGLDEGAIGIGVLLGYAPETGHKEYYAVNQLAADKGVPTFTHARYLNMLEPHSSFEGFQEMIAVAASTGAQMHISHLNSLSVTDIELIADMVAEAQSTGVDLSVEAYPYGAGATGVGAAMFRGEGWKERIGGVDYSNFTLAGKPLDKETFDRLQAEAPGTEIIIHFLDPANDAQHQAFLDRSILFPGGVIASDGGDWAVDGELILDDTWPLPEGAKGHPRSAGTYGRFLRQYVRERSMLTWPEAIAKASYYPAEILGKSVPQMRERGRVQEGAIADIIVIDPEAVSDRATFETPGLSSVGFDYVIVSGEIVVRDGELDVDAMPGQPIRGTVASE</sequence>
<evidence type="ECO:0000313" key="3">
    <source>
        <dbReference type="EMBL" id="GGH92364.1"/>
    </source>
</evidence>
<dbReference type="Proteomes" id="UP000621856">
    <property type="component" value="Unassembled WGS sequence"/>
</dbReference>
<dbReference type="RefSeq" id="WP_155136005.1">
    <property type="nucleotide sequence ID" value="NZ_BMGZ01000001.1"/>
</dbReference>
<dbReference type="Proteomes" id="UP000818603">
    <property type="component" value="Unassembled WGS sequence"/>
</dbReference>
<protein>
    <submittedName>
        <fullName evidence="4">Amidohydrolase family protein</fullName>
    </submittedName>
    <submittedName>
        <fullName evidence="3">D-glutamate deacylase</fullName>
    </submittedName>
</protein>
<feature type="signal peptide" evidence="1">
    <location>
        <begin position="1"/>
        <end position="17"/>
    </location>
</feature>
<keyword evidence="1" id="KW-0732">Signal</keyword>
<comment type="caution">
    <text evidence="3">The sequence shown here is derived from an EMBL/GenBank/DDBJ whole genome shotgun (WGS) entry which is preliminary data.</text>
</comment>
<feature type="domain" description="Amidohydrolase 3" evidence="2">
    <location>
        <begin position="265"/>
        <end position="493"/>
    </location>
</feature>
<dbReference type="PANTHER" id="PTHR11647:SF1">
    <property type="entry name" value="COLLAPSIN RESPONSE MEDIATOR PROTEIN"/>
    <property type="match status" value="1"/>
</dbReference>
<proteinExistence type="predicted"/>
<dbReference type="PANTHER" id="PTHR11647">
    <property type="entry name" value="HYDRANTOINASE/DIHYDROPYRIMIDINASE FAMILY MEMBER"/>
    <property type="match status" value="1"/>
</dbReference>
<dbReference type="EMBL" id="BMGZ01000001">
    <property type="protein sequence ID" value="GGH92364.1"/>
    <property type="molecule type" value="Genomic_DNA"/>
</dbReference>
<dbReference type="SUPFAM" id="SSF51556">
    <property type="entry name" value="Metallo-dependent hydrolases"/>
    <property type="match status" value="1"/>
</dbReference>
<dbReference type="InterPro" id="IPR011059">
    <property type="entry name" value="Metal-dep_hydrolase_composite"/>
</dbReference>
<organism evidence="3 5">
    <name type="scientific">Aquisalinus luteolus</name>
    <dbReference type="NCBI Taxonomy" id="1566827"/>
    <lineage>
        <taxon>Bacteria</taxon>
        <taxon>Pseudomonadati</taxon>
        <taxon>Pseudomonadota</taxon>
        <taxon>Alphaproteobacteria</taxon>
        <taxon>Parvularculales</taxon>
        <taxon>Parvularculaceae</taxon>
        <taxon>Aquisalinus</taxon>
    </lineage>
</organism>